<comment type="caution">
    <text evidence="2">The sequence shown here is derived from an EMBL/GenBank/DDBJ whole genome shotgun (WGS) entry which is preliminary data.</text>
</comment>
<dbReference type="Gene3D" id="3.30.465.10">
    <property type="match status" value="1"/>
</dbReference>
<dbReference type="SUPFAM" id="SSF56176">
    <property type="entry name" value="FAD-binding/transporter-associated domain-like"/>
    <property type="match status" value="1"/>
</dbReference>
<sequence length="518" mass="58488">MIPTGVEKLPISKWTNKHENFTHKLKMGSSFSLYNPPGTTRRERYLATTRNFQWLINYAKKHEIKLRAMGSGWSFTKVGLSPDGIVNTSPLNFSFPITAKYTSQKYKNTPADLYFVQCGTLIYELNRRLASRNDARSIKASGASNGQTLAGATATGTHGAAFKFGAVHDAIVGIHLVNGSDKHVWIERESYPVASKNFLKWLDADVIRDDDVFNSVVVGFGSFGFIHGLMIETSPIFLLEEHRLGNLPYNDALKKAMRTLDFSSLNIEPEEEDKSLYHFEVLFNIHEKVDNPSNRDAFLKYIYKKPYTTDYIPVKHSELFTYGEDLAGIISTVLDALGPSSEKLIPTLVNQMFSLAFKPTPPQTGTLGEIFNYTKFRGKIASCAIGITAENSPRVVDAIIEINKKHSFPGGLAFRYVKGTSAVLGFTRFKQTCVLEMDGIESLGARRFYAAVWDHLEKEQIKYTLHWGKINFNLNEERLKWMYGEEAFGLWKKVREELLPGSTKAIFENEFMKQCGLD</sequence>
<evidence type="ECO:0000313" key="3">
    <source>
        <dbReference type="Proteomes" id="UP001139344"/>
    </source>
</evidence>
<accession>A0A9X1UYJ9</accession>
<evidence type="ECO:0000313" key="2">
    <source>
        <dbReference type="EMBL" id="MCG9972576.1"/>
    </source>
</evidence>
<dbReference type="PANTHER" id="PTHR43762:SF1">
    <property type="entry name" value="D-ARABINONO-1,4-LACTONE OXIDASE"/>
    <property type="match status" value="1"/>
</dbReference>
<dbReference type="InterPro" id="IPR006094">
    <property type="entry name" value="Oxid_FAD_bind_N"/>
</dbReference>
<reference evidence="2" key="1">
    <citation type="submission" date="2021-12" db="EMBL/GenBank/DDBJ databases">
        <title>Description of Gramella crocea sp. nov., a new bacterium isolated from activated sludge.</title>
        <authorList>
            <person name="Zhang X."/>
        </authorList>
    </citation>
    <scope>NUCLEOTIDE SEQUENCE</scope>
    <source>
        <strain evidence="2">YB25</strain>
    </source>
</reference>
<protein>
    <submittedName>
        <fullName evidence="2">FAD-binding protein</fullName>
    </submittedName>
</protein>
<dbReference type="InterPro" id="IPR010031">
    <property type="entry name" value="FAD_lactone_oxidase-like"/>
</dbReference>
<dbReference type="GO" id="GO:0050660">
    <property type="term" value="F:flavin adenine dinucleotide binding"/>
    <property type="evidence" value="ECO:0007669"/>
    <property type="project" value="InterPro"/>
</dbReference>
<dbReference type="GO" id="GO:0016899">
    <property type="term" value="F:oxidoreductase activity, acting on the CH-OH group of donors, oxygen as acceptor"/>
    <property type="evidence" value="ECO:0007669"/>
    <property type="project" value="InterPro"/>
</dbReference>
<dbReference type="EMBL" id="JAJSON010000025">
    <property type="protein sequence ID" value="MCG9972576.1"/>
    <property type="molecule type" value="Genomic_DNA"/>
</dbReference>
<proteinExistence type="predicted"/>
<dbReference type="Pfam" id="PF01565">
    <property type="entry name" value="FAD_binding_4"/>
    <property type="match status" value="1"/>
</dbReference>
<dbReference type="AlphaFoldDB" id="A0A9X1UYJ9"/>
<dbReference type="PANTHER" id="PTHR43762">
    <property type="entry name" value="L-GULONOLACTONE OXIDASE"/>
    <property type="match status" value="1"/>
</dbReference>
<keyword evidence="3" id="KW-1185">Reference proteome</keyword>
<dbReference type="InterPro" id="IPR036318">
    <property type="entry name" value="FAD-bd_PCMH-like_sf"/>
</dbReference>
<dbReference type="Proteomes" id="UP001139344">
    <property type="component" value="Unassembled WGS sequence"/>
</dbReference>
<feature type="domain" description="FAD linked oxidase N-terminal" evidence="1">
    <location>
        <begin position="48"/>
        <end position="185"/>
    </location>
</feature>
<evidence type="ECO:0000259" key="1">
    <source>
        <dbReference type="Pfam" id="PF01565"/>
    </source>
</evidence>
<organism evidence="2 3">
    <name type="scientific">Christiangramia crocea</name>
    <dbReference type="NCBI Taxonomy" id="2904124"/>
    <lineage>
        <taxon>Bacteria</taxon>
        <taxon>Pseudomonadati</taxon>
        <taxon>Bacteroidota</taxon>
        <taxon>Flavobacteriia</taxon>
        <taxon>Flavobacteriales</taxon>
        <taxon>Flavobacteriaceae</taxon>
        <taxon>Christiangramia</taxon>
    </lineage>
</organism>
<dbReference type="InterPro" id="IPR016169">
    <property type="entry name" value="FAD-bd_PCMH_sub2"/>
</dbReference>
<dbReference type="RefSeq" id="WP_240099942.1">
    <property type="nucleotide sequence ID" value="NZ_JAJSON010000025.1"/>
</dbReference>
<name>A0A9X1UYJ9_9FLAO</name>
<gene>
    <name evidence="2" type="ORF">LU635_13090</name>
</gene>